<dbReference type="Proteomes" id="UP001215549">
    <property type="component" value="Chromosome"/>
</dbReference>
<evidence type="ECO:0000259" key="1">
    <source>
        <dbReference type="Pfam" id="PF10686"/>
    </source>
</evidence>
<accession>A0AA46A7N0</accession>
<proteinExistence type="predicted"/>
<dbReference type="SUPFAM" id="SSF102405">
    <property type="entry name" value="MCP/YpsA-like"/>
    <property type="match status" value="1"/>
</dbReference>
<sequence>MRVIVCVGRDFTNSAALWSYLDLFGPPEITEIVSGMAKGADTIAADWAHCFGFGLLEFPADWKAHGRAAGPIRNQRMIDEGKPDAVIAFPGGLGTADTVRRAKKAGLPVYHPTGKEPQ</sequence>
<dbReference type="RefSeq" id="WP_084203324.1">
    <property type="nucleotide sequence ID" value="NZ_CP067140.1"/>
</dbReference>
<dbReference type="Pfam" id="PF10686">
    <property type="entry name" value="YAcAr"/>
    <property type="match status" value="1"/>
</dbReference>
<dbReference type="EMBL" id="FTOU01000027">
    <property type="protein sequence ID" value="SIT15856.1"/>
    <property type="molecule type" value="Genomic_DNA"/>
</dbReference>
<dbReference type="AlphaFoldDB" id="A0AA46A7N0"/>
<reference evidence="3 5" key="2">
    <citation type="submission" date="2021-01" db="EMBL/GenBank/DDBJ databases">
        <title>Biogeographic distribution of Paracoccus.</title>
        <authorList>
            <person name="Hollensteiner J."/>
            <person name="Leineberger J."/>
            <person name="Brinkhoff T."/>
            <person name="Daniel R."/>
        </authorList>
    </citation>
    <scope>NUCLEOTIDE SEQUENCE [LARGE SCALE GENOMIC DNA]</scope>
    <source>
        <strain evidence="3 5">DSM 18447</strain>
    </source>
</reference>
<organism evidence="2 4">
    <name type="scientific">Paracoccus saliphilus</name>
    <dbReference type="NCBI Taxonomy" id="405559"/>
    <lineage>
        <taxon>Bacteria</taxon>
        <taxon>Pseudomonadati</taxon>
        <taxon>Pseudomonadota</taxon>
        <taxon>Alphaproteobacteria</taxon>
        <taxon>Rhodobacterales</taxon>
        <taxon>Paracoccaceae</taxon>
        <taxon>Paracoccus</taxon>
    </lineage>
</organism>
<protein>
    <submittedName>
        <fullName evidence="3">DUF2493 domain-containing protein</fullName>
    </submittedName>
</protein>
<dbReference type="InterPro" id="IPR019627">
    <property type="entry name" value="YAcAr"/>
</dbReference>
<reference evidence="2 4" key="1">
    <citation type="submission" date="2017-01" db="EMBL/GenBank/DDBJ databases">
        <authorList>
            <person name="Varghese N."/>
            <person name="Submissions S."/>
        </authorList>
    </citation>
    <scope>NUCLEOTIDE SEQUENCE [LARGE SCALE GENOMIC DNA]</scope>
    <source>
        <strain evidence="2 4">DSM 18447</strain>
    </source>
</reference>
<evidence type="ECO:0000313" key="4">
    <source>
        <dbReference type="Proteomes" id="UP000186216"/>
    </source>
</evidence>
<dbReference type="EMBL" id="CP067140">
    <property type="protein sequence ID" value="WCR02936.1"/>
    <property type="molecule type" value="Genomic_DNA"/>
</dbReference>
<keyword evidence="5" id="KW-1185">Reference proteome</keyword>
<evidence type="ECO:0000313" key="2">
    <source>
        <dbReference type="EMBL" id="SIT15856.1"/>
    </source>
</evidence>
<feature type="domain" description="YspA cpYpsA-related SLOG" evidence="1">
    <location>
        <begin position="1"/>
        <end position="65"/>
    </location>
</feature>
<gene>
    <name evidence="3" type="ORF">JHX88_19360</name>
    <name evidence="2" type="ORF">SAMN05421772_12711</name>
</gene>
<evidence type="ECO:0000313" key="5">
    <source>
        <dbReference type="Proteomes" id="UP001215549"/>
    </source>
</evidence>
<name>A0AA46A7N0_9RHOB</name>
<dbReference type="Proteomes" id="UP000186216">
    <property type="component" value="Unassembled WGS sequence"/>
</dbReference>
<evidence type="ECO:0000313" key="3">
    <source>
        <dbReference type="EMBL" id="WCR02936.1"/>
    </source>
</evidence>